<sequence>MDLFKLFNKGEGNNSKDIAKERLQLLLIHDRANVSPQFLEMIKGEIMNVITDYIEIEETGLEFKLTRTKRDSDNSTVPALVANIPIKKMKENIR</sequence>
<accession>A0ABT1NB29</accession>
<protein>
    <recommendedName>
        <fullName evidence="3">Cell division topological specificity factor</fullName>
    </recommendedName>
</protein>
<dbReference type="GO" id="GO:0051301">
    <property type="term" value="P:cell division"/>
    <property type="evidence" value="ECO:0007669"/>
    <property type="project" value="UniProtKB-KW"/>
</dbReference>
<comment type="similarity">
    <text evidence="1 3">Belongs to the MinE family.</text>
</comment>
<keyword evidence="3 4" id="KW-0132">Cell division</keyword>
<keyword evidence="3" id="KW-0131">Cell cycle</keyword>
<evidence type="ECO:0000256" key="1">
    <source>
        <dbReference type="ARBA" id="ARBA00008168"/>
    </source>
</evidence>
<evidence type="ECO:0000313" key="4">
    <source>
        <dbReference type="EMBL" id="MCQ1528465.1"/>
    </source>
</evidence>
<dbReference type="SUPFAM" id="SSF55229">
    <property type="entry name" value="Cell division protein MinE topological specificity domain"/>
    <property type="match status" value="1"/>
</dbReference>
<dbReference type="InterPro" id="IPR036707">
    <property type="entry name" value="MinE_sf"/>
</dbReference>
<dbReference type="HAMAP" id="MF_00262">
    <property type="entry name" value="MinE"/>
    <property type="match status" value="1"/>
</dbReference>
<evidence type="ECO:0000313" key="5">
    <source>
        <dbReference type="Proteomes" id="UP001651880"/>
    </source>
</evidence>
<comment type="caution">
    <text evidence="4">The sequence shown here is derived from an EMBL/GenBank/DDBJ whole genome shotgun (WGS) entry which is preliminary data.</text>
</comment>
<proteinExistence type="inferred from homology"/>
<dbReference type="Pfam" id="PF03776">
    <property type="entry name" value="MinE"/>
    <property type="match status" value="1"/>
</dbReference>
<dbReference type="EMBL" id="JAJEKE010000001">
    <property type="protein sequence ID" value="MCQ1528465.1"/>
    <property type="molecule type" value="Genomic_DNA"/>
</dbReference>
<reference evidence="4 5" key="1">
    <citation type="submission" date="2021-10" db="EMBL/GenBank/DDBJ databases">
        <title>Lutispora strain m25 sp. nov., a thermophilic, non-spore-forming bacterium isolated from a lab-scale methanogenic bioreactor digesting anaerobic sludge.</title>
        <authorList>
            <person name="El Houari A."/>
            <person name="Mcdonald J."/>
        </authorList>
    </citation>
    <scope>NUCLEOTIDE SEQUENCE [LARGE SCALE GENOMIC DNA]</scope>
    <source>
        <strain evidence="5">m25</strain>
    </source>
</reference>
<dbReference type="NCBIfam" id="TIGR01215">
    <property type="entry name" value="minE"/>
    <property type="match status" value="1"/>
</dbReference>
<organism evidence="4 5">
    <name type="scientific">Lutispora saccharofermentans</name>
    <dbReference type="NCBI Taxonomy" id="3024236"/>
    <lineage>
        <taxon>Bacteria</taxon>
        <taxon>Bacillati</taxon>
        <taxon>Bacillota</taxon>
        <taxon>Clostridia</taxon>
        <taxon>Lutisporales</taxon>
        <taxon>Lutisporaceae</taxon>
        <taxon>Lutispora</taxon>
    </lineage>
</organism>
<dbReference type="Proteomes" id="UP001651880">
    <property type="component" value="Unassembled WGS sequence"/>
</dbReference>
<gene>
    <name evidence="3 4" type="primary">minE</name>
    <name evidence="4" type="ORF">LJD61_02730</name>
</gene>
<name>A0ABT1NB29_9FIRM</name>
<keyword evidence="5" id="KW-1185">Reference proteome</keyword>
<comment type="function">
    <text evidence="2 3">Prevents the cell division inhibition by proteins MinC and MinD at internal division sites while permitting inhibition at polar sites. This ensures cell division at the proper site by restricting the formation of a division septum at the midpoint of the long axis of the cell.</text>
</comment>
<evidence type="ECO:0000256" key="3">
    <source>
        <dbReference type="HAMAP-Rule" id="MF_00262"/>
    </source>
</evidence>
<dbReference type="InterPro" id="IPR005527">
    <property type="entry name" value="MinE"/>
</dbReference>
<evidence type="ECO:0000256" key="2">
    <source>
        <dbReference type="ARBA" id="ARBA00025265"/>
    </source>
</evidence>
<dbReference type="RefSeq" id="WP_255225948.1">
    <property type="nucleotide sequence ID" value="NZ_JAJEKE010000001.1"/>
</dbReference>
<dbReference type="Gene3D" id="3.30.1070.10">
    <property type="entry name" value="Cell division topological specificity factor MinE"/>
    <property type="match status" value="1"/>
</dbReference>